<organism evidence="2 3">
    <name type="scientific">Parabacteroides goldsteinii DSM 19448 = WAL 12034</name>
    <dbReference type="NCBI Taxonomy" id="927665"/>
    <lineage>
        <taxon>Bacteria</taxon>
        <taxon>Pseudomonadati</taxon>
        <taxon>Bacteroidota</taxon>
        <taxon>Bacteroidia</taxon>
        <taxon>Bacteroidales</taxon>
        <taxon>Tannerellaceae</taxon>
        <taxon>Parabacteroides</taxon>
    </lineage>
</organism>
<sequence length="293" mass="32802">MRTIIYTLILSCICCLATVAQCGNFVGADYSQGIVFIMENNRIVWQHKAPESNDIWVLPNGNLLFSTGKGVLEITRQNDTIFHYTSESPIFACQRLKNGNTFIGECNAGRLLEVSPDGNIVSDICILPEGVSDGTFAFMRNARKLDNGHYLVAHYGDECVKEYDQAGKVVWQVQIPGGPHSVIRLPDGHTLVAVADKTQNPRIVELDKQGKTVWEISNKDIPGKPLKFLGGMQYFLDGRLLFTNWVGHVNPEQRNHLFLVDREKNILCTVENREGIQTMSSVFSLDENGKSYH</sequence>
<dbReference type="SUPFAM" id="SSF101898">
    <property type="entry name" value="NHL repeat"/>
    <property type="match status" value="1"/>
</dbReference>
<evidence type="ECO:0000313" key="2">
    <source>
        <dbReference type="EMBL" id="KKB60106.1"/>
    </source>
</evidence>
<proteinExistence type="predicted"/>
<feature type="signal peptide" evidence="1">
    <location>
        <begin position="1"/>
        <end position="22"/>
    </location>
</feature>
<evidence type="ECO:0000256" key="1">
    <source>
        <dbReference type="SAM" id="SignalP"/>
    </source>
</evidence>
<dbReference type="AlphaFoldDB" id="A0A0F5JQN2"/>
<protein>
    <recommendedName>
        <fullName evidence="4">Bulb-type lectin domain-containing protein</fullName>
    </recommendedName>
</protein>
<reference evidence="2 3" key="1">
    <citation type="submission" date="2013-04" db="EMBL/GenBank/DDBJ databases">
        <title>The Genome Sequence of Parabacteroides goldsteinii DSM 19448.</title>
        <authorList>
            <consortium name="The Broad Institute Genomics Platform"/>
            <person name="Earl A."/>
            <person name="Ward D."/>
            <person name="Feldgarden M."/>
            <person name="Gevers D."/>
            <person name="Martens E."/>
            <person name="Sakamoto M."/>
            <person name="Benno Y."/>
            <person name="Song Y."/>
            <person name="Liu C."/>
            <person name="Lee J."/>
            <person name="Bolanos M."/>
            <person name="Vaisanen M.L."/>
            <person name="Finegold S.M."/>
            <person name="Walker B."/>
            <person name="Young S."/>
            <person name="Zeng Q."/>
            <person name="Gargeya S."/>
            <person name="Fitzgerald M."/>
            <person name="Haas B."/>
            <person name="Abouelleil A."/>
            <person name="Allen A.W."/>
            <person name="Alvarado L."/>
            <person name="Arachchi H.M."/>
            <person name="Berlin A.M."/>
            <person name="Chapman S.B."/>
            <person name="Gainer-Dewar J."/>
            <person name="Goldberg J."/>
            <person name="Griggs A."/>
            <person name="Gujja S."/>
            <person name="Hansen M."/>
            <person name="Howarth C."/>
            <person name="Imamovic A."/>
            <person name="Ireland A."/>
            <person name="Larimer J."/>
            <person name="McCowan C."/>
            <person name="Murphy C."/>
            <person name="Pearson M."/>
            <person name="Poon T.W."/>
            <person name="Priest M."/>
            <person name="Roberts A."/>
            <person name="Saif S."/>
            <person name="Shea T."/>
            <person name="Sisk P."/>
            <person name="Sykes S."/>
            <person name="Wortman J."/>
            <person name="Nusbaum C."/>
            <person name="Birren B."/>
        </authorList>
    </citation>
    <scope>NUCLEOTIDE SEQUENCE [LARGE SCALE GENOMIC DNA]</scope>
    <source>
        <strain evidence="2 3">DSM 19448</strain>
    </source>
</reference>
<dbReference type="InterPro" id="IPR010262">
    <property type="entry name" value="Arylsulfotransferase_bact"/>
</dbReference>
<dbReference type="STRING" id="927665.HMPREF1535_00381"/>
<dbReference type="Gene3D" id="2.120.10.30">
    <property type="entry name" value="TolB, C-terminal domain"/>
    <property type="match status" value="1"/>
</dbReference>
<gene>
    <name evidence="2" type="ORF">HMPREF1535_00381</name>
</gene>
<evidence type="ECO:0008006" key="4">
    <source>
        <dbReference type="Google" id="ProtNLM"/>
    </source>
</evidence>
<evidence type="ECO:0000313" key="3">
    <source>
        <dbReference type="Proteomes" id="UP000033047"/>
    </source>
</evidence>
<dbReference type="RefSeq" id="WP_007657533.1">
    <property type="nucleotide sequence ID" value="NZ_KQ033912.1"/>
</dbReference>
<dbReference type="InterPro" id="IPR053143">
    <property type="entry name" value="Arylsulfate_ST"/>
</dbReference>
<dbReference type="HOGENOM" id="CLU_942372_0_0_10"/>
<dbReference type="PANTHER" id="PTHR35340">
    <property type="entry name" value="PQQ ENZYME REPEAT PROTEIN-RELATED"/>
    <property type="match status" value="1"/>
</dbReference>
<dbReference type="Pfam" id="PF05935">
    <property type="entry name" value="Arylsulfotrans"/>
    <property type="match status" value="1"/>
</dbReference>
<keyword evidence="1" id="KW-0732">Signal</keyword>
<accession>A0A0F5JQN2</accession>
<dbReference type="PANTHER" id="PTHR35340:SF5">
    <property type="entry name" value="ASST-DOMAIN-CONTAINING PROTEIN"/>
    <property type="match status" value="1"/>
</dbReference>
<dbReference type="EMBL" id="AQHV01000001">
    <property type="protein sequence ID" value="KKB60106.1"/>
    <property type="molecule type" value="Genomic_DNA"/>
</dbReference>
<dbReference type="InterPro" id="IPR011042">
    <property type="entry name" value="6-blade_b-propeller_TolB-like"/>
</dbReference>
<feature type="chain" id="PRO_5002489908" description="Bulb-type lectin domain-containing protein" evidence="1">
    <location>
        <begin position="23"/>
        <end position="293"/>
    </location>
</feature>
<comment type="caution">
    <text evidence="2">The sequence shown here is derived from an EMBL/GenBank/DDBJ whole genome shotgun (WGS) entry which is preliminary data.</text>
</comment>
<dbReference type="Proteomes" id="UP000033047">
    <property type="component" value="Unassembled WGS sequence"/>
</dbReference>
<name>A0A0F5JQN2_9BACT</name>
<dbReference type="PATRIC" id="fig|927665.4.peg.384"/>